<gene>
    <name evidence="2" type="ORF">B0T14DRAFT_559313</name>
</gene>
<evidence type="ECO:0000313" key="3">
    <source>
        <dbReference type="Proteomes" id="UP001175000"/>
    </source>
</evidence>
<dbReference type="InterPro" id="IPR016117">
    <property type="entry name" value="ArgJ-like_dom_sf"/>
</dbReference>
<dbReference type="PANTHER" id="PTHR36512:SF3">
    <property type="entry name" value="BLR5678 PROTEIN"/>
    <property type="match status" value="1"/>
</dbReference>
<proteinExistence type="inferred from homology"/>
<comment type="caution">
    <text evidence="2">The sequence shown here is derived from an EMBL/GenBank/DDBJ whole genome shotgun (WGS) entry which is preliminary data.</text>
</comment>
<accession>A0AA40CBR1</accession>
<dbReference type="Proteomes" id="UP001175000">
    <property type="component" value="Unassembled WGS sequence"/>
</dbReference>
<organism evidence="2 3">
    <name type="scientific">Immersiella caudata</name>
    <dbReference type="NCBI Taxonomy" id="314043"/>
    <lineage>
        <taxon>Eukaryota</taxon>
        <taxon>Fungi</taxon>
        <taxon>Dikarya</taxon>
        <taxon>Ascomycota</taxon>
        <taxon>Pezizomycotina</taxon>
        <taxon>Sordariomycetes</taxon>
        <taxon>Sordariomycetidae</taxon>
        <taxon>Sordariales</taxon>
        <taxon>Lasiosphaeriaceae</taxon>
        <taxon>Immersiella</taxon>
    </lineage>
</organism>
<keyword evidence="3" id="KW-1185">Reference proteome</keyword>
<dbReference type="Gene3D" id="3.60.70.12">
    <property type="entry name" value="L-amino peptidase D-ALA esterase/amidase"/>
    <property type="match status" value="1"/>
</dbReference>
<evidence type="ECO:0000313" key="2">
    <source>
        <dbReference type="EMBL" id="KAK0631523.1"/>
    </source>
</evidence>
<dbReference type="Pfam" id="PF03576">
    <property type="entry name" value="Peptidase_S58"/>
    <property type="match status" value="1"/>
</dbReference>
<reference evidence="2" key="1">
    <citation type="submission" date="2023-06" db="EMBL/GenBank/DDBJ databases">
        <title>Genome-scale phylogeny and comparative genomics of the fungal order Sordariales.</title>
        <authorList>
            <consortium name="Lawrence Berkeley National Laboratory"/>
            <person name="Hensen N."/>
            <person name="Bonometti L."/>
            <person name="Westerberg I."/>
            <person name="Brannstrom I.O."/>
            <person name="Guillou S."/>
            <person name="Cros-Aarteil S."/>
            <person name="Calhoun S."/>
            <person name="Haridas S."/>
            <person name="Kuo A."/>
            <person name="Mondo S."/>
            <person name="Pangilinan J."/>
            <person name="Riley R."/>
            <person name="Labutti K."/>
            <person name="Andreopoulos B."/>
            <person name="Lipzen A."/>
            <person name="Chen C."/>
            <person name="Yanf M."/>
            <person name="Daum C."/>
            <person name="Ng V."/>
            <person name="Clum A."/>
            <person name="Steindorff A."/>
            <person name="Ohm R."/>
            <person name="Martin F."/>
            <person name="Silar P."/>
            <person name="Natvig D."/>
            <person name="Lalanne C."/>
            <person name="Gautier V."/>
            <person name="Ament-Velasquez S.L."/>
            <person name="Kruys A."/>
            <person name="Hutchinson M.I."/>
            <person name="Powell A.J."/>
            <person name="Barry K."/>
            <person name="Miller A.N."/>
            <person name="Grigoriev I.V."/>
            <person name="Debuchy R."/>
            <person name="Gladieux P."/>
            <person name="Thoren M.H."/>
            <person name="Johannesson H."/>
        </authorList>
    </citation>
    <scope>NUCLEOTIDE SEQUENCE</scope>
    <source>
        <strain evidence="2">CBS 606.72</strain>
    </source>
</reference>
<dbReference type="EMBL" id="JAULSU010000001">
    <property type="protein sequence ID" value="KAK0631523.1"/>
    <property type="molecule type" value="Genomic_DNA"/>
</dbReference>
<sequence length="149" mass="16247">MERRAKEDEGRREALEGLEKEKNGKDGIIIVVLATDASLHPLHLQMVAKKAKCGLSRVRGVGHNPSGDIFLGFSTTSEIPVQTVTANKRAVDPWKPAPMDVQVLDDQTIHGLFEAAADATEEAIYNALCMAETMVGVDVRVIEALLLER</sequence>
<evidence type="ECO:0000256" key="1">
    <source>
        <dbReference type="ARBA" id="ARBA00007068"/>
    </source>
</evidence>
<dbReference type="GO" id="GO:0004177">
    <property type="term" value="F:aminopeptidase activity"/>
    <property type="evidence" value="ECO:0007669"/>
    <property type="project" value="TreeGrafter"/>
</dbReference>
<comment type="similarity">
    <text evidence="1">Belongs to the peptidase S58 family.</text>
</comment>
<dbReference type="AlphaFoldDB" id="A0AA40CBR1"/>
<dbReference type="SUPFAM" id="SSF56266">
    <property type="entry name" value="DmpA/ArgJ-like"/>
    <property type="match status" value="1"/>
</dbReference>
<name>A0AA40CBR1_9PEZI</name>
<dbReference type="InterPro" id="IPR005321">
    <property type="entry name" value="Peptidase_S58_DmpA"/>
</dbReference>
<protein>
    <submittedName>
        <fullName evidence="2">Peptidase family S58-domain-containing protein</fullName>
    </submittedName>
</protein>
<dbReference type="PANTHER" id="PTHR36512">
    <property type="entry name" value="D-AMINOPEPTIDASE"/>
    <property type="match status" value="1"/>
</dbReference>